<dbReference type="InterPro" id="IPR025742">
    <property type="entry name" value="CSTF2_hinge"/>
</dbReference>
<dbReference type="PROSITE" id="PS50102">
    <property type="entry name" value="RRM"/>
    <property type="match status" value="1"/>
</dbReference>
<protein>
    <recommendedName>
        <fullName evidence="3">RRM domain-containing protein</fullName>
    </recommendedName>
</protein>
<feature type="region of interest" description="Disordered" evidence="2">
    <location>
        <begin position="199"/>
        <end position="352"/>
    </location>
</feature>
<dbReference type="InterPro" id="IPR012677">
    <property type="entry name" value="Nucleotide-bd_a/b_plait_sf"/>
</dbReference>
<dbReference type="Pfam" id="PF14327">
    <property type="entry name" value="CSTF2_hinge"/>
    <property type="match status" value="1"/>
</dbReference>
<dbReference type="PANTHER" id="PTHR45735:SF2">
    <property type="entry name" value="CLEAVAGE STIMULATION FACTOR SUBUNIT 2"/>
    <property type="match status" value="1"/>
</dbReference>
<feature type="compositionally biased region" description="Low complexity" evidence="2">
    <location>
        <begin position="286"/>
        <end position="352"/>
    </location>
</feature>
<feature type="compositionally biased region" description="Gly residues" evidence="2">
    <location>
        <begin position="246"/>
        <end position="260"/>
    </location>
</feature>
<evidence type="ECO:0000313" key="4">
    <source>
        <dbReference type="EMBL" id="KAK9832999.1"/>
    </source>
</evidence>
<dbReference type="SUPFAM" id="SSF54928">
    <property type="entry name" value="RNA-binding domain, RBD"/>
    <property type="match status" value="1"/>
</dbReference>
<evidence type="ECO:0000256" key="2">
    <source>
        <dbReference type="SAM" id="MobiDB-lite"/>
    </source>
</evidence>
<dbReference type="Proteomes" id="UP001438707">
    <property type="component" value="Unassembled WGS sequence"/>
</dbReference>
<keyword evidence="5" id="KW-1185">Reference proteome</keyword>
<dbReference type="PANTHER" id="PTHR45735">
    <property type="entry name" value="CLEAVAGE STIMULATION FACTOR SUBUNIT 2"/>
    <property type="match status" value="1"/>
</dbReference>
<feature type="compositionally biased region" description="Polar residues" evidence="2">
    <location>
        <begin position="263"/>
        <end position="273"/>
    </location>
</feature>
<proteinExistence type="predicted"/>
<feature type="compositionally biased region" description="Low complexity" evidence="2">
    <location>
        <begin position="224"/>
        <end position="243"/>
    </location>
</feature>
<dbReference type="AlphaFoldDB" id="A0AAW1RGT7"/>
<gene>
    <name evidence="4" type="ORF">WJX74_003969</name>
</gene>
<organism evidence="4 5">
    <name type="scientific">Apatococcus lobatus</name>
    <dbReference type="NCBI Taxonomy" id="904363"/>
    <lineage>
        <taxon>Eukaryota</taxon>
        <taxon>Viridiplantae</taxon>
        <taxon>Chlorophyta</taxon>
        <taxon>core chlorophytes</taxon>
        <taxon>Trebouxiophyceae</taxon>
        <taxon>Chlorellales</taxon>
        <taxon>Chlorellaceae</taxon>
        <taxon>Apatococcus</taxon>
    </lineage>
</organism>
<dbReference type="GO" id="GO:0003729">
    <property type="term" value="F:mRNA binding"/>
    <property type="evidence" value="ECO:0007669"/>
    <property type="project" value="TreeGrafter"/>
</dbReference>
<dbReference type="Gene3D" id="3.30.70.330">
    <property type="match status" value="1"/>
</dbReference>
<evidence type="ECO:0000259" key="3">
    <source>
        <dbReference type="PROSITE" id="PS50102"/>
    </source>
</evidence>
<dbReference type="Pfam" id="PF00076">
    <property type="entry name" value="RRM_1"/>
    <property type="match status" value="1"/>
</dbReference>
<keyword evidence="1" id="KW-0694">RNA-binding</keyword>
<dbReference type="EMBL" id="JALJOS010000011">
    <property type="protein sequence ID" value="KAK9832999.1"/>
    <property type="molecule type" value="Genomic_DNA"/>
</dbReference>
<dbReference type="GO" id="GO:0005847">
    <property type="term" value="C:mRNA cleavage and polyadenylation specificity factor complex"/>
    <property type="evidence" value="ECO:0007669"/>
    <property type="project" value="TreeGrafter"/>
</dbReference>
<evidence type="ECO:0000313" key="5">
    <source>
        <dbReference type="Proteomes" id="UP001438707"/>
    </source>
</evidence>
<feature type="domain" description="RRM" evidence="3">
    <location>
        <begin position="11"/>
        <end position="89"/>
    </location>
</feature>
<comment type="caution">
    <text evidence="4">The sequence shown here is derived from an EMBL/GenBank/DDBJ whole genome shotgun (WGS) entry which is preliminary data.</text>
</comment>
<dbReference type="InterPro" id="IPR035979">
    <property type="entry name" value="RBD_domain_sf"/>
</dbReference>
<accession>A0AAW1RGT7</accession>
<dbReference type="SMART" id="SM00360">
    <property type="entry name" value="RRM"/>
    <property type="match status" value="1"/>
</dbReference>
<evidence type="ECO:0000256" key="1">
    <source>
        <dbReference type="PROSITE-ProRule" id="PRU00176"/>
    </source>
</evidence>
<reference evidence="4 5" key="1">
    <citation type="journal article" date="2024" name="Nat. Commun.">
        <title>Phylogenomics reveals the evolutionary origins of lichenization in chlorophyte algae.</title>
        <authorList>
            <person name="Puginier C."/>
            <person name="Libourel C."/>
            <person name="Otte J."/>
            <person name="Skaloud P."/>
            <person name="Haon M."/>
            <person name="Grisel S."/>
            <person name="Petersen M."/>
            <person name="Berrin J.G."/>
            <person name="Delaux P.M."/>
            <person name="Dal Grande F."/>
            <person name="Keller J."/>
        </authorList>
    </citation>
    <scope>NUCLEOTIDE SEQUENCE [LARGE SCALE GENOMIC DNA]</scope>
    <source>
        <strain evidence="4 5">SAG 2145</strain>
    </source>
</reference>
<feature type="compositionally biased region" description="Pro residues" evidence="2">
    <location>
        <begin position="214"/>
        <end position="223"/>
    </location>
</feature>
<dbReference type="InterPro" id="IPR000504">
    <property type="entry name" value="RRM_dom"/>
</dbReference>
<sequence>MSSFSGRPPSRTAFIGNLPFGVTEDLLMDICSEAGPVKFFRLVADAKTGDPKGFAFCEYFDVASVQNAIRLLNNKEVMGRKIRLDYGTDQAITGTEGKPGVIRQMGNSQAVGMDAAKSAAQNMQMLLPGAGQTTAPSTQPDTITSIIAGMSRPELYAIISQVKTLIQQDAKQVRALLIGQPNLARALFQAQVALGMLPLPQTNGGMPHTAGPSPQHPQQPPPGMVQQQQQQQPPHLQHNALPQGQGHAGVGTSAGYGAGGTMPYQQQMQTGPQVSDPRTDPRRNFQQQQQQQQQQAGPDGAQYQQPFPGPTGQQPGQQQNPQGFVQQQQQQPQQQTPQSQQQQQQQQPQFGLAQQQALLQQVMNLTPQQIDLLPEQQKLQVLTLQKQMRGQSS</sequence>
<name>A0AAW1RGT7_9CHLO</name>